<dbReference type="AlphaFoldDB" id="A0A6P8GS39"/>
<evidence type="ECO:0000256" key="2">
    <source>
        <dbReference type="ARBA" id="ARBA00023054"/>
    </source>
</evidence>
<feature type="compositionally biased region" description="Acidic residues" evidence="5">
    <location>
        <begin position="105"/>
        <end position="115"/>
    </location>
</feature>
<evidence type="ECO:0000313" key="7">
    <source>
        <dbReference type="Proteomes" id="UP000515152"/>
    </source>
</evidence>
<dbReference type="GO" id="GO:0036064">
    <property type="term" value="C:ciliary basal body"/>
    <property type="evidence" value="ECO:0007669"/>
    <property type="project" value="TreeGrafter"/>
</dbReference>
<dbReference type="InterPro" id="IPR025254">
    <property type="entry name" value="CCDC113/CCDC96_CC"/>
</dbReference>
<keyword evidence="3" id="KW-0966">Cell projection</keyword>
<dbReference type="Pfam" id="PF13870">
    <property type="entry name" value="CCDC113_CCDC96_CC"/>
    <property type="match status" value="1"/>
</dbReference>
<feature type="domain" description="CCDC113/CCDC96 coiled-coil" evidence="6">
    <location>
        <begin position="311"/>
        <end position="485"/>
    </location>
</feature>
<proteinExistence type="predicted"/>
<feature type="coiled-coil region" evidence="4">
    <location>
        <begin position="456"/>
        <end position="483"/>
    </location>
</feature>
<dbReference type="Proteomes" id="UP000515152">
    <property type="component" value="Chromosome 18"/>
</dbReference>
<evidence type="ECO:0000256" key="3">
    <source>
        <dbReference type="ARBA" id="ARBA00023273"/>
    </source>
</evidence>
<feature type="compositionally biased region" description="Acidic residues" evidence="5">
    <location>
        <begin position="72"/>
        <end position="81"/>
    </location>
</feature>
<accession>A0A6P8GS39</accession>
<feature type="compositionally biased region" description="Basic and acidic residues" evidence="5">
    <location>
        <begin position="7"/>
        <end position="22"/>
    </location>
</feature>
<dbReference type="InterPro" id="IPR051885">
    <property type="entry name" value="CC_CF"/>
</dbReference>
<keyword evidence="2 4" id="KW-0175">Coiled coil</keyword>
<reference evidence="8" key="1">
    <citation type="submission" date="2025-08" db="UniProtKB">
        <authorList>
            <consortium name="RefSeq"/>
        </authorList>
    </citation>
    <scope>IDENTIFICATION</scope>
</reference>
<dbReference type="OrthoDB" id="10254794at2759"/>
<dbReference type="GO" id="GO:0005930">
    <property type="term" value="C:axoneme"/>
    <property type="evidence" value="ECO:0007669"/>
    <property type="project" value="TreeGrafter"/>
</dbReference>
<dbReference type="KEGG" id="char:105893940"/>
<feature type="region of interest" description="Disordered" evidence="5">
    <location>
        <begin position="1"/>
        <end position="171"/>
    </location>
</feature>
<feature type="compositionally biased region" description="Basic and acidic residues" evidence="5">
    <location>
        <begin position="122"/>
        <end position="143"/>
    </location>
</feature>
<feature type="compositionally biased region" description="Acidic residues" evidence="5">
    <location>
        <begin position="162"/>
        <end position="171"/>
    </location>
</feature>
<name>A0A6P8GS39_CLUHA</name>
<keyword evidence="7" id="KW-1185">Reference proteome</keyword>
<dbReference type="GO" id="GO:0060271">
    <property type="term" value="P:cilium assembly"/>
    <property type="evidence" value="ECO:0007669"/>
    <property type="project" value="TreeGrafter"/>
</dbReference>
<feature type="compositionally biased region" description="Basic and acidic residues" evidence="5">
    <location>
        <begin position="41"/>
        <end position="62"/>
    </location>
</feature>
<dbReference type="PANTHER" id="PTHR15654">
    <property type="entry name" value="COILED-COIL DOMAIN-CONTAINING PROTEIN 113-RELATED"/>
    <property type="match status" value="1"/>
</dbReference>
<dbReference type="RefSeq" id="XP_031440656.1">
    <property type="nucleotide sequence ID" value="XM_031584796.1"/>
</dbReference>
<gene>
    <name evidence="8" type="primary">ccdc96</name>
</gene>
<evidence type="ECO:0000256" key="4">
    <source>
        <dbReference type="SAM" id="Coils"/>
    </source>
</evidence>
<evidence type="ECO:0000256" key="1">
    <source>
        <dbReference type="ARBA" id="ARBA00004138"/>
    </source>
</evidence>
<evidence type="ECO:0000256" key="5">
    <source>
        <dbReference type="SAM" id="MobiDB-lite"/>
    </source>
</evidence>
<protein>
    <submittedName>
        <fullName evidence="8">Coiled-coil domain-containing protein 96</fullName>
    </submittedName>
</protein>
<sequence>MEEEEAEVKIEHGTAGETHGDLNNDGNAPPDAVEASDENSGGEKENEHEHAEKQQGTVKDHNQSQQIKGEGEEPTAEEDSAEVQKGMGEESMGGDVNAGLPTSETFEEGEGDEMEPLIGEPLSREGSIKGEYDDITDDEKGPPRIDPGTPERSSSGSKIPEQVEEKEVEVEDDSGIDYMEILKELQNEKERLCQHNVQLQFKLVEYFRRKTGDEAKPERERDKAVSDQEQRFVKYIDIMEDLKNQYRRDSELHQQQAEVMRQQMQVKLEQVEREWRVFMEQKNEVAVSVLRRRLGKQEAQAEVEQIQTAEQRRENELVAVRLENIKLKNKTRKFEAALRAKEELAAGLHLIDFEQLKIENQTYNEKIEERNEELLKLRKKITSTVQVLTHVKEKLQFVQVENQSKRVQLAEVDTLVAQKRDTLTRTKQARDNLRMDNLRLRQSCGLLGNETLLRDFEEKVDASDALEQKLEMLKRRHAELILKCAGVKKKLEQTKPSPAQTAENEHMLNTIV</sequence>
<dbReference type="PANTHER" id="PTHR15654:SF1">
    <property type="entry name" value="COILED-COIL DOMAIN-CONTAINING PROTEIN 96"/>
    <property type="match status" value="1"/>
</dbReference>
<feature type="coiled-coil region" evidence="4">
    <location>
        <begin position="243"/>
        <end position="316"/>
    </location>
</feature>
<dbReference type="GeneID" id="105893940"/>
<comment type="subcellular location">
    <subcellularLocation>
        <location evidence="1">Cell projection</location>
        <location evidence="1">Cilium</location>
    </subcellularLocation>
</comment>
<evidence type="ECO:0000313" key="8">
    <source>
        <dbReference type="RefSeq" id="XP_031440656.1"/>
    </source>
</evidence>
<feature type="coiled-coil region" evidence="4">
    <location>
        <begin position="353"/>
        <end position="384"/>
    </location>
</feature>
<organism evidence="7 8">
    <name type="scientific">Clupea harengus</name>
    <name type="common">Atlantic herring</name>
    <dbReference type="NCBI Taxonomy" id="7950"/>
    <lineage>
        <taxon>Eukaryota</taxon>
        <taxon>Metazoa</taxon>
        <taxon>Chordata</taxon>
        <taxon>Craniata</taxon>
        <taxon>Vertebrata</taxon>
        <taxon>Euteleostomi</taxon>
        <taxon>Actinopterygii</taxon>
        <taxon>Neopterygii</taxon>
        <taxon>Teleostei</taxon>
        <taxon>Clupei</taxon>
        <taxon>Clupeiformes</taxon>
        <taxon>Clupeoidei</taxon>
        <taxon>Clupeidae</taxon>
        <taxon>Clupea</taxon>
    </lineage>
</organism>
<dbReference type="CTD" id="257236"/>
<evidence type="ECO:0000259" key="6">
    <source>
        <dbReference type="Pfam" id="PF13870"/>
    </source>
</evidence>